<feature type="compositionally biased region" description="Basic and acidic residues" evidence="1">
    <location>
        <begin position="50"/>
        <end position="59"/>
    </location>
</feature>
<name>A0A9W7XGC2_9FUNG</name>
<evidence type="ECO:0000313" key="2">
    <source>
        <dbReference type="EMBL" id="KAJ1642665.1"/>
    </source>
</evidence>
<feature type="region of interest" description="Disordered" evidence="1">
    <location>
        <begin position="1"/>
        <end position="59"/>
    </location>
</feature>
<proteinExistence type="predicted"/>
<evidence type="ECO:0000256" key="1">
    <source>
        <dbReference type="SAM" id="MobiDB-lite"/>
    </source>
</evidence>
<feature type="compositionally biased region" description="Low complexity" evidence="1">
    <location>
        <begin position="1"/>
        <end position="15"/>
    </location>
</feature>
<keyword evidence="3" id="KW-1185">Reference proteome</keyword>
<reference evidence="2" key="1">
    <citation type="submission" date="2022-07" db="EMBL/GenBank/DDBJ databases">
        <title>Phylogenomic reconstructions and comparative analyses of Kickxellomycotina fungi.</title>
        <authorList>
            <person name="Reynolds N.K."/>
            <person name="Stajich J.E."/>
            <person name="Barry K."/>
            <person name="Grigoriev I.V."/>
            <person name="Crous P."/>
            <person name="Smith M.E."/>
        </authorList>
    </citation>
    <scope>NUCLEOTIDE SEQUENCE</scope>
    <source>
        <strain evidence="2">NBRC 105413</strain>
    </source>
</reference>
<gene>
    <name evidence="2" type="ORF">LPJ64_005511</name>
</gene>
<evidence type="ECO:0000313" key="3">
    <source>
        <dbReference type="Proteomes" id="UP001145021"/>
    </source>
</evidence>
<dbReference type="EMBL" id="JANBOH010000359">
    <property type="protein sequence ID" value="KAJ1642665.1"/>
    <property type="molecule type" value="Genomic_DNA"/>
</dbReference>
<comment type="caution">
    <text evidence="2">The sequence shown here is derived from an EMBL/GenBank/DDBJ whole genome shotgun (WGS) entry which is preliminary data.</text>
</comment>
<sequence length="292" mass="33265">MDGNYQQQYGGANQGYDDRQQYGENQDYDRQQYGGEYQESRGYNNQEQGDQDRNIFVEEDGSVDKSRVFMAGVGALAAGLIGKKIYDHYTEDDEEQKQAAQNAKPLQFYDAEGRPVQRLQDSNGQFIEQPLYNADGTPVDQSFIDKLRNFFMDPDGTVDKSTVFWSVLAATATAYAGKKVYDHYTEEEQQDQYARPPQFFDAEGRPIHQLKGPDGQLIEQPLYNADGTPVDQSFVDRLRNYFRDPDGSLDNSHIFKVLAGAAAVGYGGKKVYEHYNRKEEQEYGRRDFNGGY</sequence>
<organism evidence="2 3">
    <name type="scientific">Coemansia asiatica</name>
    <dbReference type="NCBI Taxonomy" id="1052880"/>
    <lineage>
        <taxon>Eukaryota</taxon>
        <taxon>Fungi</taxon>
        <taxon>Fungi incertae sedis</taxon>
        <taxon>Zoopagomycota</taxon>
        <taxon>Kickxellomycotina</taxon>
        <taxon>Kickxellomycetes</taxon>
        <taxon>Kickxellales</taxon>
        <taxon>Kickxellaceae</taxon>
        <taxon>Coemansia</taxon>
    </lineage>
</organism>
<accession>A0A9W7XGC2</accession>
<protein>
    <submittedName>
        <fullName evidence="2">Uncharacterized protein</fullName>
    </submittedName>
</protein>
<dbReference type="Proteomes" id="UP001145021">
    <property type="component" value="Unassembled WGS sequence"/>
</dbReference>
<dbReference type="AlphaFoldDB" id="A0A9W7XGC2"/>